<evidence type="ECO:0000256" key="1">
    <source>
        <dbReference type="SAM" id="MobiDB-lite"/>
    </source>
</evidence>
<dbReference type="InterPro" id="IPR018691">
    <property type="entry name" value="DUF2188"/>
</dbReference>
<dbReference type="OrthoDB" id="7596641at2"/>
<dbReference type="RefSeq" id="WP_044408016.1">
    <property type="nucleotide sequence ID" value="NZ_JXXE01000145.1"/>
</dbReference>
<name>A0A0D7EY95_RHOPL</name>
<dbReference type="Proteomes" id="UP000032515">
    <property type="component" value="Unassembled WGS sequence"/>
</dbReference>
<accession>A0A0D7EY95</accession>
<evidence type="ECO:0000313" key="3">
    <source>
        <dbReference type="Proteomes" id="UP000032515"/>
    </source>
</evidence>
<organism evidence="2 3">
    <name type="scientific">Rhodopseudomonas palustris</name>
    <dbReference type="NCBI Taxonomy" id="1076"/>
    <lineage>
        <taxon>Bacteria</taxon>
        <taxon>Pseudomonadati</taxon>
        <taxon>Pseudomonadota</taxon>
        <taxon>Alphaproteobacteria</taxon>
        <taxon>Hyphomicrobiales</taxon>
        <taxon>Nitrobacteraceae</taxon>
        <taxon>Rhodopseudomonas</taxon>
    </lineage>
</organism>
<evidence type="ECO:0008006" key="4">
    <source>
        <dbReference type="Google" id="ProtNLM"/>
    </source>
</evidence>
<evidence type="ECO:0000313" key="2">
    <source>
        <dbReference type="EMBL" id="KIZ45768.1"/>
    </source>
</evidence>
<dbReference type="EMBL" id="JXXE01000145">
    <property type="protein sequence ID" value="KIZ45768.1"/>
    <property type="molecule type" value="Genomic_DNA"/>
</dbReference>
<comment type="caution">
    <text evidence="2">The sequence shown here is derived from an EMBL/GenBank/DDBJ whole genome shotgun (WGS) entry which is preliminary data.</text>
</comment>
<gene>
    <name evidence="2" type="ORF">OO17_07480</name>
</gene>
<reference evidence="2 3" key="1">
    <citation type="submission" date="2014-11" db="EMBL/GenBank/DDBJ databases">
        <title>Genomics and ecophysiology of heterotrophic nitrogen fixing bacteria isolated from estuarine surface water.</title>
        <authorList>
            <person name="Bentzon-Tilia M."/>
            <person name="Severin I."/>
            <person name="Hansen L.H."/>
            <person name="Riemann L."/>
        </authorList>
    </citation>
    <scope>NUCLEOTIDE SEQUENCE [LARGE SCALE GENOMIC DNA]</scope>
    <source>
        <strain evidence="2 3">BAL398</strain>
    </source>
</reference>
<dbReference type="AlphaFoldDB" id="A0A0D7EY95"/>
<dbReference type="Pfam" id="PF09954">
    <property type="entry name" value="DUF2188"/>
    <property type="match status" value="1"/>
</dbReference>
<dbReference type="PATRIC" id="fig|1076.23.peg.712"/>
<proteinExistence type="predicted"/>
<feature type="region of interest" description="Disordered" evidence="1">
    <location>
        <begin position="56"/>
        <end position="81"/>
    </location>
</feature>
<sequence length="81" mass="9212">MTNVVYKIVEHDGGWAYKVGEVFSEPYPSHDKAAAAARRAADEQRVPGRTEVIQYEDEHGKWHEETVRGNDRPTTDIVDKT</sequence>
<protein>
    <recommendedName>
        <fullName evidence="4">DUF2188 domain-containing protein</fullName>
    </recommendedName>
</protein>